<evidence type="ECO:0000256" key="1">
    <source>
        <dbReference type="ARBA" id="ARBA00006479"/>
    </source>
</evidence>
<name>A0A5P2G6I8_9BACT</name>
<dbReference type="PANTHER" id="PTHR18964">
    <property type="entry name" value="ROK (REPRESSOR, ORF, KINASE) FAMILY"/>
    <property type="match status" value="1"/>
</dbReference>
<dbReference type="SUPFAM" id="SSF53067">
    <property type="entry name" value="Actin-like ATPase domain"/>
    <property type="match status" value="2"/>
</dbReference>
<protein>
    <submittedName>
        <fullName evidence="2">ROK family protein</fullName>
    </submittedName>
</protein>
<sequence>MDNALKQKLYLKTIFNLLYEHRYLSGFDLSKKIGKSLTLTNSVISKLVNIGLIVEAGLAESSGGRKPIVYSLNSEAYYIVTVSMDQFSAQFGLLDLANNVILPIETINISLNTCRNLHEILLLNLEKIISSSNFKEKRILGIGVAMPGFVDSKNGINYSFVNELPKKDTLRNYIQDNLNIPVFIDNDSSIIALAEKKFGLAKDTKNAMVVNFGWGIGLGIISNGELYRGEDGFAGEFSHIPLFNNNKICSCGKIGCLETETSFSFILEKLMSFIDEGRPSLLAKKLRENENTANLAAFFRAVESGDLLSLEVLSEAAYNIGRGIAILIHIFNPKKIIISGKGALLGNILLPPIQQAINEHCINRLASNITLEISQLKQNAELIGAACLVVDHMSENLF</sequence>
<dbReference type="AlphaFoldDB" id="A0A5P2G6I8"/>
<dbReference type="RefSeq" id="WP_131330505.1">
    <property type="nucleotide sequence ID" value="NZ_CP044016.1"/>
</dbReference>
<reference evidence="2 3" key="1">
    <citation type="submission" date="2019-09" db="EMBL/GenBank/DDBJ databases">
        <title>Complete genome sequence of Arachidicoccus sp. B3-10 isolated from apple orchard soil.</title>
        <authorList>
            <person name="Kim H.S."/>
            <person name="Han K.-I."/>
            <person name="Suh M.K."/>
            <person name="Lee K.C."/>
            <person name="Eom M.K."/>
            <person name="Kim J.-S."/>
            <person name="Kang S.W."/>
            <person name="Sin Y."/>
            <person name="Lee J.-S."/>
        </authorList>
    </citation>
    <scope>NUCLEOTIDE SEQUENCE [LARGE SCALE GENOMIC DNA]</scope>
    <source>
        <strain evidence="2 3">B3-10</strain>
    </source>
</reference>
<evidence type="ECO:0000313" key="2">
    <source>
        <dbReference type="EMBL" id="QES89562.1"/>
    </source>
</evidence>
<comment type="similarity">
    <text evidence="1">Belongs to the ROK (NagC/XylR) family.</text>
</comment>
<organism evidence="2 3">
    <name type="scientific">Rhizosphaericola mali</name>
    <dbReference type="NCBI Taxonomy" id="2545455"/>
    <lineage>
        <taxon>Bacteria</taxon>
        <taxon>Pseudomonadati</taxon>
        <taxon>Bacteroidota</taxon>
        <taxon>Chitinophagia</taxon>
        <taxon>Chitinophagales</taxon>
        <taxon>Chitinophagaceae</taxon>
        <taxon>Rhizosphaericola</taxon>
    </lineage>
</organism>
<gene>
    <name evidence="2" type="ORF">E0W69_013120</name>
</gene>
<dbReference type="InterPro" id="IPR036390">
    <property type="entry name" value="WH_DNA-bd_sf"/>
</dbReference>
<evidence type="ECO:0000313" key="3">
    <source>
        <dbReference type="Proteomes" id="UP000292424"/>
    </source>
</evidence>
<accession>A0A5P2G6I8</accession>
<dbReference type="Proteomes" id="UP000292424">
    <property type="component" value="Chromosome"/>
</dbReference>
<dbReference type="InterPro" id="IPR000600">
    <property type="entry name" value="ROK"/>
</dbReference>
<dbReference type="Gene3D" id="3.30.420.40">
    <property type="match status" value="2"/>
</dbReference>
<dbReference type="OrthoDB" id="9810372at2"/>
<dbReference type="InterPro" id="IPR036388">
    <property type="entry name" value="WH-like_DNA-bd_sf"/>
</dbReference>
<dbReference type="EMBL" id="CP044016">
    <property type="protein sequence ID" value="QES89562.1"/>
    <property type="molecule type" value="Genomic_DNA"/>
</dbReference>
<keyword evidence="3" id="KW-1185">Reference proteome</keyword>
<dbReference type="Gene3D" id="1.10.10.10">
    <property type="entry name" value="Winged helix-like DNA-binding domain superfamily/Winged helix DNA-binding domain"/>
    <property type="match status" value="1"/>
</dbReference>
<dbReference type="PANTHER" id="PTHR18964:SF149">
    <property type="entry name" value="BIFUNCTIONAL UDP-N-ACETYLGLUCOSAMINE 2-EPIMERASE_N-ACETYLMANNOSAMINE KINASE"/>
    <property type="match status" value="1"/>
</dbReference>
<proteinExistence type="inferred from homology"/>
<dbReference type="SUPFAM" id="SSF46785">
    <property type="entry name" value="Winged helix' DNA-binding domain"/>
    <property type="match status" value="1"/>
</dbReference>
<dbReference type="Pfam" id="PF00480">
    <property type="entry name" value="ROK"/>
    <property type="match status" value="1"/>
</dbReference>
<dbReference type="KEGG" id="arac:E0W69_013120"/>
<dbReference type="InterPro" id="IPR043129">
    <property type="entry name" value="ATPase_NBD"/>
</dbReference>